<dbReference type="EMBL" id="FOFB01000053">
    <property type="protein sequence ID" value="SER47769.1"/>
    <property type="molecule type" value="Genomic_DNA"/>
</dbReference>
<sequence length="59" mass="6804">MGCYNVYGRQNPTYVLAEQDSQSEFDDVSISYVPSVISNSITQYSLFTFIPFINYEITF</sequence>
<dbReference type="InParanoid" id="A0A1H9PIV6"/>
<organism evidence="1 2">
    <name type="scientific">Neolewinella agarilytica</name>
    <dbReference type="NCBI Taxonomy" id="478744"/>
    <lineage>
        <taxon>Bacteria</taxon>
        <taxon>Pseudomonadati</taxon>
        <taxon>Bacteroidota</taxon>
        <taxon>Saprospiria</taxon>
        <taxon>Saprospirales</taxon>
        <taxon>Lewinellaceae</taxon>
        <taxon>Neolewinella</taxon>
    </lineage>
</organism>
<name>A0A1H9PIV6_9BACT</name>
<dbReference type="Proteomes" id="UP000199021">
    <property type="component" value="Unassembled WGS sequence"/>
</dbReference>
<gene>
    <name evidence="1" type="ORF">SAMN05444359_1533</name>
</gene>
<proteinExistence type="predicted"/>
<accession>A0A1H9PIV6</accession>
<protein>
    <submittedName>
        <fullName evidence="1">Uncharacterized protein</fullName>
    </submittedName>
</protein>
<keyword evidence="2" id="KW-1185">Reference proteome</keyword>
<evidence type="ECO:0000313" key="1">
    <source>
        <dbReference type="EMBL" id="SER47769.1"/>
    </source>
</evidence>
<dbReference type="AlphaFoldDB" id="A0A1H9PIV6"/>
<reference evidence="2" key="1">
    <citation type="submission" date="2016-10" db="EMBL/GenBank/DDBJ databases">
        <authorList>
            <person name="Varghese N."/>
            <person name="Submissions S."/>
        </authorList>
    </citation>
    <scope>NUCLEOTIDE SEQUENCE [LARGE SCALE GENOMIC DNA]</scope>
    <source>
        <strain evidence="2">DSM 24740</strain>
    </source>
</reference>
<evidence type="ECO:0000313" key="2">
    <source>
        <dbReference type="Proteomes" id="UP000199021"/>
    </source>
</evidence>